<dbReference type="EMBL" id="JAJFAZ020000001">
    <property type="protein sequence ID" value="KAI5352275.1"/>
    <property type="molecule type" value="Genomic_DNA"/>
</dbReference>
<reference evidence="1 2" key="1">
    <citation type="journal article" date="2022" name="G3 (Bethesda)">
        <title>Whole-genome sequence and methylome profiling of the almond [Prunus dulcis (Mill.) D.A. Webb] cultivar 'Nonpareil'.</title>
        <authorList>
            <person name="D'Amico-Willman K.M."/>
            <person name="Ouma W.Z."/>
            <person name="Meulia T."/>
            <person name="Sideli G.M."/>
            <person name="Gradziel T.M."/>
            <person name="Fresnedo-Ramirez J."/>
        </authorList>
    </citation>
    <scope>NUCLEOTIDE SEQUENCE [LARGE SCALE GENOMIC DNA]</scope>
    <source>
        <strain evidence="1">Clone GOH B32 T37-40</strain>
    </source>
</reference>
<organism evidence="1 2">
    <name type="scientific">Prunus dulcis</name>
    <name type="common">Almond</name>
    <name type="synonym">Amygdalus dulcis</name>
    <dbReference type="NCBI Taxonomy" id="3755"/>
    <lineage>
        <taxon>Eukaryota</taxon>
        <taxon>Viridiplantae</taxon>
        <taxon>Streptophyta</taxon>
        <taxon>Embryophyta</taxon>
        <taxon>Tracheophyta</taxon>
        <taxon>Spermatophyta</taxon>
        <taxon>Magnoliopsida</taxon>
        <taxon>eudicotyledons</taxon>
        <taxon>Gunneridae</taxon>
        <taxon>Pentapetalae</taxon>
        <taxon>rosids</taxon>
        <taxon>fabids</taxon>
        <taxon>Rosales</taxon>
        <taxon>Rosaceae</taxon>
        <taxon>Amygdaloideae</taxon>
        <taxon>Amygdaleae</taxon>
        <taxon>Prunus</taxon>
    </lineage>
</organism>
<name>A0AAD4ZQD5_PRUDU</name>
<proteinExistence type="predicted"/>
<dbReference type="AlphaFoldDB" id="A0AAD4ZQD5"/>
<protein>
    <submittedName>
        <fullName evidence="1">Uncharacterized protein</fullName>
    </submittedName>
</protein>
<gene>
    <name evidence="1" type="ORF">L3X38_005166</name>
</gene>
<evidence type="ECO:0000313" key="1">
    <source>
        <dbReference type="EMBL" id="KAI5352275.1"/>
    </source>
</evidence>
<evidence type="ECO:0000313" key="2">
    <source>
        <dbReference type="Proteomes" id="UP001054821"/>
    </source>
</evidence>
<keyword evidence="2" id="KW-1185">Reference proteome</keyword>
<accession>A0AAD4ZQD5</accession>
<sequence length="87" mass="10081">MRRRVAIVAPHCYCGKLARLQTSWTESNLLWRFFVCPKLEKLVEAEMLEVETNLVLETEMVVQTDIVVQTKKLEMVELVGEMVEKLG</sequence>
<comment type="caution">
    <text evidence="1">The sequence shown here is derived from an EMBL/GenBank/DDBJ whole genome shotgun (WGS) entry which is preliminary data.</text>
</comment>
<dbReference type="Proteomes" id="UP001054821">
    <property type="component" value="Chromosome 1"/>
</dbReference>